<reference evidence="1 2" key="1">
    <citation type="journal article" date="2011" name="Cell">
        <title>The monarch butterfly genome yields insights into long-distance migration.</title>
        <authorList>
            <person name="Zhan S."/>
            <person name="Merlin C."/>
            <person name="Boore J.L."/>
            <person name="Reppert S.M."/>
        </authorList>
    </citation>
    <scope>NUCLEOTIDE SEQUENCE [LARGE SCALE GENOMIC DNA]</scope>
    <source>
        <strain evidence="1">F-2</strain>
    </source>
</reference>
<organism evidence="1 2">
    <name type="scientific">Danaus plexippus plexippus</name>
    <dbReference type="NCBI Taxonomy" id="278856"/>
    <lineage>
        <taxon>Eukaryota</taxon>
        <taxon>Metazoa</taxon>
        <taxon>Ecdysozoa</taxon>
        <taxon>Arthropoda</taxon>
        <taxon>Hexapoda</taxon>
        <taxon>Insecta</taxon>
        <taxon>Pterygota</taxon>
        <taxon>Neoptera</taxon>
        <taxon>Endopterygota</taxon>
        <taxon>Lepidoptera</taxon>
        <taxon>Glossata</taxon>
        <taxon>Ditrysia</taxon>
        <taxon>Papilionoidea</taxon>
        <taxon>Nymphalidae</taxon>
        <taxon>Danainae</taxon>
        <taxon>Danaini</taxon>
        <taxon>Danaina</taxon>
        <taxon>Danaus</taxon>
        <taxon>Danaus</taxon>
    </lineage>
</organism>
<dbReference type="InParanoid" id="A0A212F5P1"/>
<dbReference type="EMBL" id="AGBW02010167">
    <property type="protein sequence ID" value="OWR49043.1"/>
    <property type="molecule type" value="Genomic_DNA"/>
</dbReference>
<proteinExistence type="predicted"/>
<dbReference type="Proteomes" id="UP000007151">
    <property type="component" value="Unassembled WGS sequence"/>
</dbReference>
<keyword evidence="2" id="KW-1185">Reference proteome</keyword>
<evidence type="ECO:0000313" key="1">
    <source>
        <dbReference type="EMBL" id="OWR49043.1"/>
    </source>
</evidence>
<protein>
    <submittedName>
        <fullName evidence="1">Uncharacterized protein</fullName>
    </submittedName>
</protein>
<dbReference type="eggNOG" id="ENOG502T7HY">
    <property type="taxonomic scope" value="Eukaryota"/>
</dbReference>
<dbReference type="AlphaFoldDB" id="A0A212F5P1"/>
<sequence>MIQEVLKGVYRGKLGRFLNIPETSLLHFSPTTKMTVEITKNIPEKGNTQKVDNMTVEKFLIRKRRMQLKELLEDNINAKPNFGDKEDEITIQSRRFGSIINSTSKEPDALREIYFDDGQKWITIREKKKAIALMEQFVYETHYMLPFMQVIRNKYKNYRKYQMGYCFSLLRTLKAQQMKLYTNLKTYQELYLTFYTFAKVYEKIVRLDIDIKDVLKVMYKLNVSVKKRKRRKSTASFGNYGR</sequence>
<dbReference type="KEGG" id="dpl:KGM_210376"/>
<accession>A0A212F5P1</accession>
<gene>
    <name evidence="1" type="ORF">KGM_210376</name>
</gene>
<comment type="caution">
    <text evidence="1">The sequence shown here is derived from an EMBL/GenBank/DDBJ whole genome shotgun (WGS) entry which is preliminary data.</text>
</comment>
<name>A0A212F5P1_DANPL</name>
<evidence type="ECO:0000313" key="2">
    <source>
        <dbReference type="Proteomes" id="UP000007151"/>
    </source>
</evidence>